<sequence>MGIESEDVLDFASKIEAELIRDPDKDDWKDKDVWWFLGQLVKEVRLLDSKMSGNADADIFDKATSIAAYAMIMANLQKNKRLKSKKTKKK</sequence>
<dbReference type="EMBL" id="LAZR01000468">
    <property type="protein sequence ID" value="KKN67676.1"/>
    <property type="molecule type" value="Genomic_DNA"/>
</dbReference>
<organism evidence="1">
    <name type="scientific">marine sediment metagenome</name>
    <dbReference type="NCBI Taxonomy" id="412755"/>
    <lineage>
        <taxon>unclassified sequences</taxon>
        <taxon>metagenomes</taxon>
        <taxon>ecological metagenomes</taxon>
    </lineage>
</organism>
<gene>
    <name evidence="1" type="ORF">LCGC14_0459350</name>
</gene>
<evidence type="ECO:0000313" key="1">
    <source>
        <dbReference type="EMBL" id="KKN67676.1"/>
    </source>
</evidence>
<dbReference type="AlphaFoldDB" id="A0A0F9V2D5"/>
<reference evidence="1" key="1">
    <citation type="journal article" date="2015" name="Nature">
        <title>Complex archaea that bridge the gap between prokaryotes and eukaryotes.</title>
        <authorList>
            <person name="Spang A."/>
            <person name="Saw J.H."/>
            <person name="Jorgensen S.L."/>
            <person name="Zaremba-Niedzwiedzka K."/>
            <person name="Martijn J."/>
            <person name="Lind A.E."/>
            <person name="van Eijk R."/>
            <person name="Schleper C."/>
            <person name="Guy L."/>
            <person name="Ettema T.J."/>
        </authorList>
    </citation>
    <scope>NUCLEOTIDE SEQUENCE</scope>
</reference>
<name>A0A0F9V2D5_9ZZZZ</name>
<protein>
    <recommendedName>
        <fullName evidence="2">dATP/dGTP diphosphohydrolase N-terminal domain-containing protein</fullName>
    </recommendedName>
</protein>
<proteinExistence type="predicted"/>
<evidence type="ECO:0008006" key="2">
    <source>
        <dbReference type="Google" id="ProtNLM"/>
    </source>
</evidence>
<accession>A0A0F9V2D5</accession>
<comment type="caution">
    <text evidence="1">The sequence shown here is derived from an EMBL/GenBank/DDBJ whole genome shotgun (WGS) entry which is preliminary data.</text>
</comment>